<feature type="compositionally biased region" description="Polar residues" evidence="1">
    <location>
        <begin position="48"/>
        <end position="58"/>
    </location>
</feature>
<name>A0A9X0ATE3_9HELO</name>
<organism evidence="3 4">
    <name type="scientific">Sclerotinia nivalis</name>
    <dbReference type="NCBI Taxonomy" id="352851"/>
    <lineage>
        <taxon>Eukaryota</taxon>
        <taxon>Fungi</taxon>
        <taxon>Dikarya</taxon>
        <taxon>Ascomycota</taxon>
        <taxon>Pezizomycotina</taxon>
        <taxon>Leotiomycetes</taxon>
        <taxon>Helotiales</taxon>
        <taxon>Sclerotiniaceae</taxon>
        <taxon>Sclerotinia</taxon>
    </lineage>
</organism>
<gene>
    <name evidence="3" type="ORF">OCU04_002336</name>
</gene>
<keyword evidence="2" id="KW-1133">Transmembrane helix</keyword>
<feature type="compositionally biased region" description="Polar residues" evidence="1">
    <location>
        <begin position="244"/>
        <end position="253"/>
    </location>
</feature>
<evidence type="ECO:0000313" key="4">
    <source>
        <dbReference type="Proteomes" id="UP001152300"/>
    </source>
</evidence>
<feature type="region of interest" description="Disordered" evidence="1">
    <location>
        <begin position="34"/>
        <end position="65"/>
    </location>
</feature>
<dbReference type="Proteomes" id="UP001152300">
    <property type="component" value="Unassembled WGS sequence"/>
</dbReference>
<dbReference type="GO" id="GO:0016020">
    <property type="term" value="C:membrane"/>
    <property type="evidence" value="ECO:0007669"/>
    <property type="project" value="InterPro"/>
</dbReference>
<dbReference type="Gene3D" id="1.20.58.340">
    <property type="entry name" value="Magnesium transport protein CorA, transmembrane region"/>
    <property type="match status" value="1"/>
</dbReference>
<keyword evidence="2" id="KW-0472">Membrane</keyword>
<dbReference type="EMBL" id="JAPEIS010000002">
    <property type="protein sequence ID" value="KAJ8068632.1"/>
    <property type="molecule type" value="Genomic_DNA"/>
</dbReference>
<feature type="transmembrane region" description="Helical" evidence="2">
    <location>
        <begin position="542"/>
        <end position="561"/>
    </location>
</feature>
<keyword evidence="2" id="KW-0812">Transmembrane</keyword>
<feature type="transmembrane region" description="Helical" evidence="2">
    <location>
        <begin position="516"/>
        <end position="536"/>
    </location>
</feature>
<sequence length="648" mass="73874">MAAIPSINREDTKMTILLERILKELKALRHDKCGVTVKESPGPPNKTIPKNDSFQQDPSSSSIRSSTAITAILKIYENDEVSCRDGDQVVENLPQRTASVEEQDKWNAIIGSAWNVPEDGRFKLTFSKRSLLSVDPKTAVEHLQGMIREDTEISKWFTGGKTRIMDVFDDQTTKVYTFNPQTAKGSNVSSAARHRIDYINASQVSSLPGSSTTVWSGPWRRMISIWAPETRDRCVIDDVGSNPLPKSQGSPSPGTGAEDNYLFDVTFYEIVSVLAERAPSIPWNYWKHGKLHSDRSEDFTNTKSRSKPRVRKLLESRYHLQAFATPEPGCNTQYWTLLELNPATFTIKRSTQSLRILSGNMLLCVFAHACTAVSSIVSRWKKILEFFDQSIGDKLAFLDPDYHDKLLSDDEVLSRSKKYFWVISTLKELHTSILKNIVQIDALVHRRTNESSTKEELDGIKRFRGAIQKELQELKDIAFKLEKKKEEATYLRDGLISASSLVETRNSTRFNQNIKLLTYVSIFFLPLSFCMSVWSINGSFGFRNLAIVASVLATATYLIVLNVDRLMYAISEVYHKFIRNSLEAMKNDRSIKWANRALELEKYSEPPEGTQKPSDWIYLLYTIRRLFQIPVIDFRRKIGLSCKLLWMA</sequence>
<accession>A0A9X0ATE3</accession>
<keyword evidence="4" id="KW-1185">Reference proteome</keyword>
<feature type="region of interest" description="Disordered" evidence="1">
    <location>
        <begin position="237"/>
        <end position="257"/>
    </location>
</feature>
<dbReference type="Pfam" id="PF01544">
    <property type="entry name" value="CorA"/>
    <property type="match status" value="1"/>
</dbReference>
<evidence type="ECO:0000256" key="1">
    <source>
        <dbReference type="SAM" id="MobiDB-lite"/>
    </source>
</evidence>
<dbReference type="GO" id="GO:0046873">
    <property type="term" value="F:metal ion transmembrane transporter activity"/>
    <property type="evidence" value="ECO:0007669"/>
    <property type="project" value="InterPro"/>
</dbReference>
<proteinExistence type="predicted"/>
<dbReference type="InterPro" id="IPR002523">
    <property type="entry name" value="MgTranspt_CorA/ZnTranspt_ZntB"/>
</dbReference>
<evidence type="ECO:0000313" key="3">
    <source>
        <dbReference type="EMBL" id="KAJ8068632.1"/>
    </source>
</evidence>
<dbReference type="OrthoDB" id="426293at2759"/>
<evidence type="ECO:0000256" key="2">
    <source>
        <dbReference type="SAM" id="Phobius"/>
    </source>
</evidence>
<feature type="transmembrane region" description="Helical" evidence="2">
    <location>
        <begin position="356"/>
        <end position="377"/>
    </location>
</feature>
<protein>
    <submittedName>
        <fullName evidence="3">Uncharacterized protein</fullName>
    </submittedName>
</protein>
<comment type="caution">
    <text evidence="3">The sequence shown here is derived from an EMBL/GenBank/DDBJ whole genome shotgun (WGS) entry which is preliminary data.</text>
</comment>
<reference evidence="3" key="1">
    <citation type="submission" date="2022-11" db="EMBL/GenBank/DDBJ databases">
        <title>Genome Resource of Sclerotinia nivalis Strain SnTB1, a Plant Pathogen Isolated from American Ginseng.</title>
        <authorList>
            <person name="Fan S."/>
        </authorList>
    </citation>
    <scope>NUCLEOTIDE SEQUENCE</scope>
    <source>
        <strain evidence="3">SnTB1</strain>
    </source>
</reference>
<dbReference type="AlphaFoldDB" id="A0A9X0ATE3"/>